<reference evidence="1" key="1">
    <citation type="submission" date="2023-07" db="EMBL/GenBank/DDBJ databases">
        <title>Sorghum-associated microbial communities from plants grown in Nebraska, USA.</title>
        <authorList>
            <person name="Schachtman D."/>
        </authorList>
    </citation>
    <scope>NUCLEOTIDE SEQUENCE</scope>
    <source>
        <strain evidence="1">2697</strain>
    </source>
</reference>
<dbReference type="EMBL" id="JAVDTF010000003">
    <property type="protein sequence ID" value="MDR6784604.1"/>
    <property type="molecule type" value="Genomic_DNA"/>
</dbReference>
<dbReference type="Proteomes" id="UP001246858">
    <property type="component" value="Unassembled WGS sequence"/>
</dbReference>
<organism evidence="1 2">
    <name type="scientific">Pedobacter africanus</name>
    <dbReference type="NCBI Taxonomy" id="151894"/>
    <lineage>
        <taxon>Bacteria</taxon>
        <taxon>Pseudomonadati</taxon>
        <taxon>Bacteroidota</taxon>
        <taxon>Sphingobacteriia</taxon>
        <taxon>Sphingobacteriales</taxon>
        <taxon>Sphingobacteriaceae</taxon>
        <taxon>Pedobacter</taxon>
    </lineage>
</organism>
<comment type="caution">
    <text evidence="1">The sequence shown here is derived from an EMBL/GenBank/DDBJ whole genome shotgun (WGS) entry which is preliminary data.</text>
</comment>
<gene>
    <name evidence="1" type="ORF">J2X78_003178</name>
</gene>
<accession>A0ACC6KZR5</accession>
<proteinExistence type="predicted"/>
<evidence type="ECO:0000313" key="1">
    <source>
        <dbReference type="EMBL" id="MDR6784604.1"/>
    </source>
</evidence>
<keyword evidence="2" id="KW-1185">Reference proteome</keyword>
<sequence length="244" mass="28099">MKKIFFALSFYLVSCHVLVKAQDNQVLTAVDIVKKSIDATGGEAYLRSIKTLYSNIKTEMEGRQVNWIVKEMVPNKGSFMVKYEGRTVFQNWFDGKDGYETNRGAVQKADPKEFADKAYKQNIFNELDYINPQLWTLERLEDGTVGKADCYKVKGTLKNGLVEIFYFDKLSNLMLRSDKLEKANQNSFKTTLYLNYKKYGKLVYYSELKMGEEGNFKTLVLEELLVNEKVEEGDFSPKVTAPQN</sequence>
<evidence type="ECO:0000313" key="2">
    <source>
        <dbReference type="Proteomes" id="UP001246858"/>
    </source>
</evidence>
<name>A0ACC6KZR5_9SPHI</name>
<protein>
    <submittedName>
        <fullName evidence="1">Uncharacterized protein</fullName>
    </submittedName>
</protein>